<evidence type="ECO:0000313" key="1">
    <source>
        <dbReference type="EMBL" id="KAL2869521.1"/>
    </source>
</evidence>
<proteinExistence type="predicted"/>
<protein>
    <recommendedName>
        <fullName evidence="3">Aminoglycoside phosphotransferase domain-containing protein</fullName>
    </recommendedName>
</protein>
<evidence type="ECO:0000313" key="2">
    <source>
        <dbReference type="Proteomes" id="UP001610432"/>
    </source>
</evidence>
<dbReference type="RefSeq" id="XP_070888500.1">
    <property type="nucleotide sequence ID" value="XM_071034885.1"/>
</dbReference>
<evidence type="ECO:0008006" key="3">
    <source>
        <dbReference type="Google" id="ProtNLM"/>
    </source>
</evidence>
<sequence length="485" mass="56553">MEETRPLLHGQITLQSAIEDDGNVLLELSYPENRIQFYTYLLLHRNEIESIVSFHLGLSGKQSCRLGEVKEWLSGSFNVCIPVYVGNWKEDTPRVLIRFPLPYKENCRSIPLPHLWGFGFADGVSLTAIETAPLISRLMWRFRWFVSSFLRKPLACRYFPYGAMLSETWDELRHDETRRNNLFRGLSRIILSTTQCRFDRVGSLTINNQGFIRLTNRPLALCLQHLENESIPTNIGREITYAATDAYLSDLLECHNLRVRHAPNSIRDEFYGQAQLSALTIMRAILPHFTRRDLGHGPYVLSLTDLHQSNLFVDDDWNIKYLVDLEWTCSQPVEMLQPPYWLTSRGVDQLQKGEHLNAFSNMHTEFTDTLEDEEQLSLSNDPKVFDIATLMRKGWELGSFWYFHALENPKGLCNIFLDHIQRIFAQLDDQGMIQFERTVAPYWTKDLSGFLAQKKKDKDLHDNQLWDTFLAARNRNSGRDFTFRY</sequence>
<gene>
    <name evidence="1" type="ORF">BJX67DRAFT_392056</name>
</gene>
<keyword evidence="2" id="KW-1185">Reference proteome</keyword>
<dbReference type="InterPro" id="IPR051678">
    <property type="entry name" value="AGP_Transferase"/>
</dbReference>
<dbReference type="PANTHER" id="PTHR21310">
    <property type="entry name" value="AMINOGLYCOSIDE PHOSPHOTRANSFERASE-RELATED-RELATED"/>
    <property type="match status" value="1"/>
</dbReference>
<comment type="caution">
    <text evidence="1">The sequence shown here is derived from an EMBL/GenBank/DDBJ whole genome shotgun (WGS) entry which is preliminary data.</text>
</comment>
<dbReference type="PANTHER" id="PTHR21310:SF37">
    <property type="entry name" value="AMINOGLYCOSIDE PHOSPHOTRANSFERASE DOMAIN-CONTAINING PROTEIN"/>
    <property type="match status" value="1"/>
</dbReference>
<dbReference type="EMBL" id="JBFXLQ010000009">
    <property type="protein sequence ID" value="KAL2869521.1"/>
    <property type="molecule type" value="Genomic_DNA"/>
</dbReference>
<accession>A0ABR4LYA3</accession>
<dbReference type="GeneID" id="98149957"/>
<name>A0ABR4LYA3_9EURO</name>
<reference evidence="1 2" key="1">
    <citation type="submission" date="2024-07" db="EMBL/GenBank/DDBJ databases">
        <title>Section-level genome sequencing and comparative genomics of Aspergillus sections Usti and Cavernicolus.</title>
        <authorList>
            <consortium name="Lawrence Berkeley National Laboratory"/>
            <person name="Nybo J.L."/>
            <person name="Vesth T.C."/>
            <person name="Theobald S."/>
            <person name="Frisvad J.C."/>
            <person name="Larsen T.O."/>
            <person name="Kjaerboelling I."/>
            <person name="Rothschild-Mancinelli K."/>
            <person name="Lyhne E.K."/>
            <person name="Kogle M.E."/>
            <person name="Barry K."/>
            <person name="Clum A."/>
            <person name="Na H."/>
            <person name="Ledsgaard L."/>
            <person name="Lin J."/>
            <person name="Lipzen A."/>
            <person name="Kuo A."/>
            <person name="Riley R."/>
            <person name="Mondo S."/>
            <person name="Labutti K."/>
            <person name="Haridas S."/>
            <person name="Pangalinan J."/>
            <person name="Salamov A.A."/>
            <person name="Simmons B.A."/>
            <person name="Magnuson J.K."/>
            <person name="Chen J."/>
            <person name="Drula E."/>
            <person name="Henrissat B."/>
            <person name="Wiebenga A."/>
            <person name="Lubbers R.J."/>
            <person name="Gomes A.C."/>
            <person name="Macurrencykelacurrency M.R."/>
            <person name="Stajich J."/>
            <person name="Grigoriev I.V."/>
            <person name="Mortensen U.H."/>
            <person name="De Vries R.P."/>
            <person name="Baker S.E."/>
            <person name="Andersen M.R."/>
        </authorList>
    </citation>
    <scope>NUCLEOTIDE SEQUENCE [LARGE SCALE GENOMIC DNA]</scope>
    <source>
        <strain evidence="1 2">CBS 449.75</strain>
    </source>
</reference>
<organism evidence="1 2">
    <name type="scientific">Aspergillus lucknowensis</name>
    <dbReference type="NCBI Taxonomy" id="176173"/>
    <lineage>
        <taxon>Eukaryota</taxon>
        <taxon>Fungi</taxon>
        <taxon>Dikarya</taxon>
        <taxon>Ascomycota</taxon>
        <taxon>Pezizomycotina</taxon>
        <taxon>Eurotiomycetes</taxon>
        <taxon>Eurotiomycetidae</taxon>
        <taxon>Eurotiales</taxon>
        <taxon>Aspergillaceae</taxon>
        <taxon>Aspergillus</taxon>
        <taxon>Aspergillus subgen. Nidulantes</taxon>
    </lineage>
</organism>
<dbReference type="Proteomes" id="UP001610432">
    <property type="component" value="Unassembled WGS sequence"/>
</dbReference>